<protein>
    <submittedName>
        <fullName evidence="1">Molybdopterin synthase sulfur carrier subunit</fullName>
    </submittedName>
</protein>
<gene>
    <name evidence="1" type="ORF">A3G31_11820</name>
</gene>
<dbReference type="PANTHER" id="PTHR38031:SF1">
    <property type="entry name" value="SULFUR CARRIER PROTEIN CYSO"/>
    <property type="match status" value="1"/>
</dbReference>
<dbReference type="InterPro" id="IPR052045">
    <property type="entry name" value="Sulfur_Carrier/Prot_Modifier"/>
</dbReference>
<accession>A0A1F7SFT1</accession>
<dbReference type="AlphaFoldDB" id="A0A1F7SFT1"/>
<name>A0A1F7SFT1_9BACT</name>
<comment type="caution">
    <text evidence="1">The sequence shown here is derived from an EMBL/GenBank/DDBJ whole genome shotgun (WGS) entry which is preliminary data.</text>
</comment>
<dbReference type="InterPro" id="IPR010038">
    <property type="entry name" value="MoaD_arc-typ"/>
</dbReference>
<evidence type="ECO:0000313" key="2">
    <source>
        <dbReference type="Proteomes" id="UP000178082"/>
    </source>
</evidence>
<organism evidence="1 2">
    <name type="scientific">Candidatus Schekmanbacteria bacterium RIFCSPLOWO2_12_FULL_38_15</name>
    <dbReference type="NCBI Taxonomy" id="1817883"/>
    <lineage>
        <taxon>Bacteria</taxon>
        <taxon>Candidatus Schekmaniibacteriota</taxon>
    </lineage>
</organism>
<proteinExistence type="predicted"/>
<dbReference type="InterPro" id="IPR054834">
    <property type="entry name" value="SAMP1_3"/>
</dbReference>
<dbReference type="Gene3D" id="3.10.20.30">
    <property type="match status" value="1"/>
</dbReference>
<dbReference type="InterPro" id="IPR012675">
    <property type="entry name" value="Beta-grasp_dom_sf"/>
</dbReference>
<evidence type="ECO:0000313" key="1">
    <source>
        <dbReference type="EMBL" id="OGL52642.1"/>
    </source>
</evidence>
<sequence length="99" mass="11152">MSVKVRIPTPLRKLTGDKSLVECDGKNIGELIEELEKNFKGIKQRLCEEDGNIRRFINIYLNDEDIRFMEGKDTQLKDGDEVSIVPAIAGGSRGIRCLT</sequence>
<dbReference type="NCBIfam" id="NF041918">
    <property type="entry name" value="SAMP1"/>
    <property type="match status" value="1"/>
</dbReference>
<dbReference type="InterPro" id="IPR003749">
    <property type="entry name" value="ThiS/MoaD-like"/>
</dbReference>
<reference evidence="1 2" key="1">
    <citation type="journal article" date="2016" name="Nat. Commun.">
        <title>Thousands of microbial genomes shed light on interconnected biogeochemical processes in an aquifer system.</title>
        <authorList>
            <person name="Anantharaman K."/>
            <person name="Brown C.T."/>
            <person name="Hug L.A."/>
            <person name="Sharon I."/>
            <person name="Castelle C.J."/>
            <person name="Probst A.J."/>
            <person name="Thomas B.C."/>
            <person name="Singh A."/>
            <person name="Wilkins M.J."/>
            <person name="Karaoz U."/>
            <person name="Brodie E.L."/>
            <person name="Williams K.H."/>
            <person name="Hubbard S.S."/>
            <person name="Banfield J.F."/>
        </authorList>
    </citation>
    <scope>NUCLEOTIDE SEQUENCE [LARGE SCALE GENOMIC DNA]</scope>
</reference>
<dbReference type="Proteomes" id="UP000178082">
    <property type="component" value="Unassembled WGS sequence"/>
</dbReference>
<dbReference type="Pfam" id="PF02597">
    <property type="entry name" value="ThiS"/>
    <property type="match status" value="1"/>
</dbReference>
<dbReference type="NCBIfam" id="TIGR01687">
    <property type="entry name" value="moaD_arch"/>
    <property type="match status" value="1"/>
</dbReference>
<dbReference type="SUPFAM" id="SSF54285">
    <property type="entry name" value="MoaD/ThiS"/>
    <property type="match status" value="1"/>
</dbReference>
<dbReference type="STRING" id="1817883.A3G31_11820"/>
<dbReference type="EMBL" id="MGDI01000031">
    <property type="protein sequence ID" value="OGL52642.1"/>
    <property type="molecule type" value="Genomic_DNA"/>
</dbReference>
<dbReference type="CDD" id="cd17074">
    <property type="entry name" value="Ubl_CysO_like"/>
    <property type="match status" value="1"/>
</dbReference>
<dbReference type="InterPro" id="IPR016155">
    <property type="entry name" value="Mopterin_synth/thiamin_S_b"/>
</dbReference>
<dbReference type="PANTHER" id="PTHR38031">
    <property type="entry name" value="SULFUR CARRIER PROTEIN SLR0821-RELATED"/>
    <property type="match status" value="1"/>
</dbReference>